<comment type="caution">
    <text evidence="3">The sequence shown here is derived from an EMBL/GenBank/DDBJ whole genome shotgun (WGS) entry which is preliminary data.</text>
</comment>
<sequence length="415" mass="45919">MVEIITIGDELLIGQVTDTNSAWMGRELNKAGFDVQRITSVSDKKEEIKDVLEKATQRAKIVLMTGGLGPTRDDITKKTLCEFFDTHLVFNEEVFGDIQKFLKGRVKSINELNREQALVPKKCDVIRNPMGTAPIMWFDYNDSVVVSMPGVPSEMKRVMSERIIPRLIQKYRPGIIIHKTILIHNIPEAVLAEMLTDWEDDLPPEIKLAYLPAPGRIRLRLSARGDDAKTLETKIANAVDGLKPIVGDNIYGDEDLPASDIFAEFFRNTEKSLALAESCSGGYLAHLVTSVAGSSDYFKGGMVTYSNELKQRLLGVRERDLKEFGAVSKQVVEQMALGVLDITDADYAIATSGVAGPGGGTNEKPVGTVWIAWAASGKGVVSKLFNFGKYRERNIMRTSETALIELMQMMKKGEI</sequence>
<dbReference type="Pfam" id="PF02464">
    <property type="entry name" value="CinA"/>
    <property type="match status" value="1"/>
</dbReference>
<dbReference type="PANTHER" id="PTHR13939:SF0">
    <property type="entry name" value="NMN AMIDOHYDROLASE-LIKE PROTEIN YFAY"/>
    <property type="match status" value="1"/>
</dbReference>
<organism evidence="3 4">
    <name type="scientific">Marinilabilia salmonicolor</name>
    <dbReference type="NCBI Taxonomy" id="989"/>
    <lineage>
        <taxon>Bacteria</taxon>
        <taxon>Pseudomonadati</taxon>
        <taxon>Bacteroidota</taxon>
        <taxon>Bacteroidia</taxon>
        <taxon>Marinilabiliales</taxon>
        <taxon>Marinilabiliaceae</taxon>
        <taxon>Marinilabilia</taxon>
    </lineage>
</organism>
<dbReference type="NCBIfam" id="TIGR00199">
    <property type="entry name" value="PncC_domain"/>
    <property type="match status" value="1"/>
</dbReference>
<dbReference type="Pfam" id="PF18146">
    <property type="entry name" value="CinA_KH"/>
    <property type="match status" value="1"/>
</dbReference>
<dbReference type="NCBIfam" id="TIGR00200">
    <property type="entry name" value="cinA_nterm"/>
    <property type="match status" value="1"/>
</dbReference>
<dbReference type="CDD" id="cd00885">
    <property type="entry name" value="cinA"/>
    <property type="match status" value="1"/>
</dbReference>
<evidence type="ECO:0000256" key="1">
    <source>
        <dbReference type="HAMAP-Rule" id="MF_00226"/>
    </source>
</evidence>
<dbReference type="STRING" id="1168289.GCA_000259075_01087"/>
<evidence type="ECO:0000313" key="3">
    <source>
        <dbReference type="EMBL" id="RCW33904.1"/>
    </source>
</evidence>
<dbReference type="InterPro" id="IPR008135">
    <property type="entry name" value="Competence-induced_CinA"/>
</dbReference>
<dbReference type="SMART" id="SM00852">
    <property type="entry name" value="MoCF_biosynth"/>
    <property type="match status" value="1"/>
</dbReference>
<dbReference type="AlphaFoldDB" id="A0A2T0XHH8"/>
<evidence type="ECO:0000259" key="2">
    <source>
        <dbReference type="SMART" id="SM00852"/>
    </source>
</evidence>
<dbReference type="PIRSF" id="PIRSF006728">
    <property type="entry name" value="CinA"/>
    <property type="match status" value="1"/>
</dbReference>
<dbReference type="Proteomes" id="UP000252733">
    <property type="component" value="Unassembled WGS sequence"/>
</dbReference>
<dbReference type="InterPro" id="IPR036425">
    <property type="entry name" value="MoaB/Mog-like_dom_sf"/>
</dbReference>
<dbReference type="OrthoDB" id="9801454at2"/>
<dbReference type="SUPFAM" id="SSF53218">
    <property type="entry name" value="Molybdenum cofactor biosynthesis proteins"/>
    <property type="match status" value="1"/>
</dbReference>
<dbReference type="InterPro" id="IPR041424">
    <property type="entry name" value="CinA_KH"/>
</dbReference>
<feature type="domain" description="MoaB/Mog" evidence="2">
    <location>
        <begin position="3"/>
        <end position="170"/>
    </location>
</feature>
<dbReference type="Gene3D" id="3.40.980.10">
    <property type="entry name" value="MoaB/Mog-like domain"/>
    <property type="match status" value="1"/>
</dbReference>
<evidence type="ECO:0000313" key="4">
    <source>
        <dbReference type="Proteomes" id="UP000252733"/>
    </source>
</evidence>
<gene>
    <name evidence="3" type="ORF">DFO77_11268</name>
</gene>
<dbReference type="NCBIfam" id="TIGR00177">
    <property type="entry name" value="molyb_syn"/>
    <property type="match status" value="1"/>
</dbReference>
<dbReference type="SUPFAM" id="SSF142433">
    <property type="entry name" value="CinA-like"/>
    <property type="match status" value="1"/>
</dbReference>
<comment type="similarity">
    <text evidence="1">Belongs to the CinA family.</text>
</comment>
<dbReference type="InterPro" id="IPR050101">
    <property type="entry name" value="CinA"/>
</dbReference>
<reference evidence="3 4" key="1">
    <citation type="submission" date="2018-07" db="EMBL/GenBank/DDBJ databases">
        <title>Freshwater and sediment microbial communities from various areas in North America, analyzing microbe dynamics in response to fracking.</title>
        <authorList>
            <person name="Lamendella R."/>
        </authorList>
    </citation>
    <scope>NUCLEOTIDE SEQUENCE [LARGE SCALE GENOMIC DNA]</scope>
    <source>
        <strain evidence="3 4">160A</strain>
    </source>
</reference>
<protein>
    <recommendedName>
        <fullName evidence="1">CinA-like protein</fullName>
    </recommendedName>
</protein>
<name>A0A2T0XHH8_9BACT</name>
<dbReference type="EMBL" id="QPIZ01000012">
    <property type="protein sequence ID" value="RCW33904.1"/>
    <property type="molecule type" value="Genomic_DNA"/>
</dbReference>
<dbReference type="PANTHER" id="PTHR13939">
    <property type="entry name" value="NICOTINAMIDE-NUCLEOTIDE AMIDOHYDROLASE PNCC"/>
    <property type="match status" value="1"/>
</dbReference>
<accession>A0A2T0XHH8</accession>
<proteinExistence type="inferred from homology"/>
<dbReference type="Pfam" id="PF00994">
    <property type="entry name" value="MoCF_biosynth"/>
    <property type="match status" value="1"/>
</dbReference>
<dbReference type="InterPro" id="IPR008136">
    <property type="entry name" value="CinA_C"/>
</dbReference>
<keyword evidence="4" id="KW-1185">Reference proteome</keyword>
<dbReference type="InterPro" id="IPR036653">
    <property type="entry name" value="CinA-like_C"/>
</dbReference>
<dbReference type="InterPro" id="IPR001453">
    <property type="entry name" value="MoaB/Mog_dom"/>
</dbReference>
<dbReference type="HAMAP" id="MF_00226_B">
    <property type="entry name" value="CinA_B"/>
    <property type="match status" value="1"/>
</dbReference>
<dbReference type="Gene3D" id="3.90.950.20">
    <property type="entry name" value="CinA-like"/>
    <property type="match status" value="1"/>
</dbReference>
<dbReference type="RefSeq" id="WP_106153539.1">
    <property type="nucleotide sequence ID" value="NZ_PVTS01000010.1"/>
</dbReference>